<dbReference type="InterPro" id="IPR018537">
    <property type="entry name" value="Peptidoglycan-bd_3"/>
</dbReference>
<sequence length="204" mass="22454">MSIAVRKIAEEIVAREGGYVNDPDDPGGATNHGVTIHTLRGLGLDLTGDGRVDEHDVRALDRDQAIEIFMRDYYHRPRIGDLPDSLRASVFDMYVNAGTNAVRILQQLLRDMGQAVDVDGMIGPQTLHACAAACFEAPDHIVDAYGIARRNYYLSLADRRPASRKYARTRAGGKGGWIRRAEEFISPAFHLSAAEFTARTAAWG</sequence>
<dbReference type="SUPFAM" id="SSF53955">
    <property type="entry name" value="Lysozyme-like"/>
    <property type="match status" value="1"/>
</dbReference>
<dbReference type="InterPro" id="IPR008565">
    <property type="entry name" value="TtsA-like_GH18_dom"/>
</dbReference>
<dbReference type="NCBIfam" id="NF040573">
    <property type="entry name" value="holin_dep_muram"/>
    <property type="match status" value="1"/>
</dbReference>
<dbReference type="CDD" id="cd13926">
    <property type="entry name" value="N-acetylmuramidase_GH108"/>
    <property type="match status" value="1"/>
</dbReference>
<evidence type="ECO:0000313" key="3">
    <source>
        <dbReference type="EMBL" id="QPM89854.1"/>
    </source>
</evidence>
<protein>
    <submittedName>
        <fullName evidence="3">Uncharacterized protein</fullName>
    </submittedName>
</protein>
<dbReference type="Pfam" id="PF09374">
    <property type="entry name" value="PG_binding_3"/>
    <property type="match status" value="1"/>
</dbReference>
<feature type="domain" description="TtsA-like Glycoside hydrolase family 108" evidence="1">
    <location>
        <begin position="10"/>
        <end position="98"/>
    </location>
</feature>
<reference evidence="3 4" key="1">
    <citation type="submission" date="2020-08" db="EMBL/GenBank/DDBJ databases">
        <title>Genome sequence of Rhodobacteraceae bacterium Lw-13e.</title>
        <authorList>
            <person name="Poehlein A."/>
            <person name="Wolter L."/>
            <person name="Daniel R."/>
            <person name="Brinkhoff T."/>
        </authorList>
    </citation>
    <scope>NUCLEOTIDE SEQUENCE [LARGE SCALE GENOMIC DNA]</scope>
    <source>
        <strain evidence="3 4">Lw-13e</strain>
    </source>
</reference>
<proteinExistence type="predicted"/>
<dbReference type="Proteomes" id="UP000283786">
    <property type="component" value="Chromosome"/>
</dbReference>
<feature type="domain" description="Peptidoglycan binding" evidence="2">
    <location>
        <begin position="100"/>
        <end position="182"/>
    </location>
</feature>
<dbReference type="AlphaFoldDB" id="A0A418SFI3"/>
<dbReference type="RefSeq" id="WP_119839565.1">
    <property type="nucleotide sequence ID" value="NZ_CP060436.1"/>
</dbReference>
<dbReference type="KEGG" id="palw:PSAL_010830"/>
<dbReference type="InterPro" id="IPR023346">
    <property type="entry name" value="Lysozyme-like_dom_sf"/>
</dbReference>
<evidence type="ECO:0000259" key="2">
    <source>
        <dbReference type="Pfam" id="PF09374"/>
    </source>
</evidence>
<dbReference type="OrthoDB" id="9815229at2"/>
<gene>
    <name evidence="3" type="ORF">PSAL_010830</name>
</gene>
<evidence type="ECO:0000259" key="1">
    <source>
        <dbReference type="Pfam" id="PF05838"/>
    </source>
</evidence>
<keyword evidence="4" id="KW-1185">Reference proteome</keyword>
<accession>A0A418SFI3</accession>
<name>A0A418SFI3_9RHOB</name>
<organism evidence="3 4">
    <name type="scientific">Pseudooceanicola algae</name>
    <dbReference type="NCBI Taxonomy" id="1537215"/>
    <lineage>
        <taxon>Bacteria</taxon>
        <taxon>Pseudomonadati</taxon>
        <taxon>Pseudomonadota</taxon>
        <taxon>Alphaproteobacteria</taxon>
        <taxon>Rhodobacterales</taxon>
        <taxon>Paracoccaceae</taxon>
        <taxon>Pseudooceanicola</taxon>
    </lineage>
</organism>
<dbReference type="Gene3D" id="1.20.141.10">
    <property type="entry name" value="Chitosanase, subunit A, domain 1"/>
    <property type="match status" value="1"/>
</dbReference>
<dbReference type="Pfam" id="PF05838">
    <property type="entry name" value="Glyco_hydro_108"/>
    <property type="match status" value="1"/>
</dbReference>
<evidence type="ECO:0000313" key="4">
    <source>
        <dbReference type="Proteomes" id="UP000283786"/>
    </source>
</evidence>
<dbReference type="EMBL" id="CP060436">
    <property type="protein sequence ID" value="QPM89854.1"/>
    <property type="molecule type" value="Genomic_DNA"/>
</dbReference>